<gene>
    <name evidence="1" type="ORF">C2G38_2256446</name>
</gene>
<dbReference type="AlphaFoldDB" id="A0A397U1G2"/>
<evidence type="ECO:0000313" key="1">
    <source>
        <dbReference type="EMBL" id="RIB00906.1"/>
    </source>
</evidence>
<protein>
    <submittedName>
        <fullName evidence="1">Uncharacterized protein</fullName>
    </submittedName>
</protein>
<keyword evidence="2" id="KW-1185">Reference proteome</keyword>
<dbReference type="OrthoDB" id="2403472at2759"/>
<sequence>MCKYRYAALYPENTTITFLIFLIIKYQKHEIGLFQKSISVASLVATLQTIIEKGIYLPHHKLKYTRRPGRYSIPHNYIVQTTYFKKNYTIKCSIEYIDDQPLYSIHFEEYLEQLVESTKSTSHTAELYCKALFEDIKNKNEQLNQTESKSKLSGPLLFGLLYKSIEAIRKTLSSNMIKIKLFNSYSKSMQRLHTLDLGKPKLEINNHTYIINYEKINSQSLTKLDESLIWASAVYEMRQEITHKVNIKIPISLVDVDQPTTFEPITEEADITDPNIVSNILASIEKDKIQKPESHYILVLFPGIENYNSLENALAPLISDLQFLDEHGFYDNQERYWNVELYFSSDWKFLAICLEMNAANANYFCPWCYCYKDNLTNTTEYSTITKNMQNIKESYLTLNGHIRPPLFNMVPIKHWVCDSLHIMLKISDRLWKLFLSDLQSGELNENFQNLIIAKMKRLNVTFYFWTDKKIQKRAGFFELYNLMNSPNTTGLQFKIKAESWLNLFLKPSRGQPNQSNFVRDGEHEEHRRLCIIEILEHENCELFYQLFEIPNYFKDSSYSKSTQRLYTLDLEKRLLDVIEGEKENFFHSNDNIVLKQAKFEINNHTYIINYGKINSQLVELQKQAIVKSIDHDRISQDAYRSLTKLDESLIRASAVYEMRQEITHKVNIKIPISLVDVDQLTTFEPITEKADITDPNIVSNILASIEKDKIQKPESHYILVLFPGIENYNSLENALAPLISDLQFLDEHGFYDNQERYWNVELYFSSDWKFLAICLEMNAANANYFCPWCYCYKDNLTNTTEYSTITKNMQNIKESYLTLNGHIRPPLFNMVPIKHWVCDSLHIMLKISDRLWKLFLSDLQSGELNENFQNLIIAKMKRLNVTFYFWTDKKIQKRAGFFELYNLMNSPNTTGLQFKIKAESWLNLFLKPSRGQPNQSNFVRDGEHEEHRRLCIIEILEHENCELFYQLFEIPNYFKEYIID</sequence>
<comment type="caution">
    <text evidence="1">The sequence shown here is derived from an EMBL/GenBank/DDBJ whole genome shotgun (WGS) entry which is preliminary data.</text>
</comment>
<reference evidence="1 2" key="1">
    <citation type="submission" date="2018-06" db="EMBL/GenBank/DDBJ databases">
        <title>Comparative genomics reveals the genomic features of Rhizophagus irregularis, R. cerebriforme, R. diaphanum and Gigaspora rosea, and their symbiotic lifestyle signature.</title>
        <authorList>
            <person name="Morin E."/>
            <person name="San Clemente H."/>
            <person name="Chen E.C.H."/>
            <person name="De La Providencia I."/>
            <person name="Hainaut M."/>
            <person name="Kuo A."/>
            <person name="Kohler A."/>
            <person name="Murat C."/>
            <person name="Tang N."/>
            <person name="Roy S."/>
            <person name="Loubradou J."/>
            <person name="Henrissat B."/>
            <person name="Grigoriev I.V."/>
            <person name="Corradi N."/>
            <person name="Roux C."/>
            <person name="Martin F.M."/>
        </authorList>
    </citation>
    <scope>NUCLEOTIDE SEQUENCE [LARGE SCALE GENOMIC DNA]</scope>
    <source>
        <strain evidence="1 2">DAOM 194757</strain>
    </source>
</reference>
<dbReference type="EMBL" id="QKWP01003484">
    <property type="protein sequence ID" value="RIB00906.1"/>
    <property type="molecule type" value="Genomic_DNA"/>
</dbReference>
<organism evidence="1 2">
    <name type="scientific">Gigaspora rosea</name>
    <dbReference type="NCBI Taxonomy" id="44941"/>
    <lineage>
        <taxon>Eukaryota</taxon>
        <taxon>Fungi</taxon>
        <taxon>Fungi incertae sedis</taxon>
        <taxon>Mucoromycota</taxon>
        <taxon>Glomeromycotina</taxon>
        <taxon>Glomeromycetes</taxon>
        <taxon>Diversisporales</taxon>
        <taxon>Gigasporaceae</taxon>
        <taxon>Gigaspora</taxon>
    </lineage>
</organism>
<accession>A0A397U1G2</accession>
<proteinExistence type="predicted"/>
<dbReference type="PANTHER" id="PTHR31424">
    <property type="entry name" value="PROTEIN CBG23806"/>
    <property type="match status" value="1"/>
</dbReference>
<name>A0A397U1G2_9GLOM</name>
<dbReference type="Proteomes" id="UP000266673">
    <property type="component" value="Unassembled WGS sequence"/>
</dbReference>
<evidence type="ECO:0000313" key="2">
    <source>
        <dbReference type="Proteomes" id="UP000266673"/>
    </source>
</evidence>
<dbReference type="PANTHER" id="PTHR31424:SF5">
    <property type="entry name" value="APPLE DOMAIN-CONTAINING PROTEIN"/>
    <property type="match status" value="1"/>
</dbReference>